<dbReference type="NCBIfam" id="TIGR02937">
    <property type="entry name" value="sigma70-ECF"/>
    <property type="match status" value="1"/>
</dbReference>
<keyword evidence="2" id="KW-0805">Transcription regulation</keyword>
<dbReference type="Gene3D" id="1.10.10.10">
    <property type="entry name" value="Winged helix-like DNA-binding domain superfamily/Winged helix DNA-binding domain"/>
    <property type="match status" value="1"/>
</dbReference>
<dbReference type="Pfam" id="PF08281">
    <property type="entry name" value="Sigma70_r4_2"/>
    <property type="match status" value="1"/>
</dbReference>
<dbReference type="InterPro" id="IPR013249">
    <property type="entry name" value="RNA_pol_sigma70_r4_t2"/>
</dbReference>
<organism evidence="7 8">
    <name type="scientific">Pontibacter amylolyticus</name>
    <dbReference type="NCBI Taxonomy" id="1424080"/>
    <lineage>
        <taxon>Bacteria</taxon>
        <taxon>Pseudomonadati</taxon>
        <taxon>Bacteroidota</taxon>
        <taxon>Cytophagia</taxon>
        <taxon>Cytophagales</taxon>
        <taxon>Hymenobacteraceae</taxon>
        <taxon>Pontibacter</taxon>
    </lineage>
</organism>
<evidence type="ECO:0000259" key="6">
    <source>
        <dbReference type="Pfam" id="PF08281"/>
    </source>
</evidence>
<gene>
    <name evidence="7" type="ORF">GCM10011323_32150</name>
</gene>
<name>A0ABQ1WDJ1_9BACT</name>
<feature type="domain" description="RNA polymerase sigma-70 region 2" evidence="5">
    <location>
        <begin position="25"/>
        <end position="89"/>
    </location>
</feature>
<evidence type="ECO:0000313" key="8">
    <source>
        <dbReference type="Proteomes" id="UP000634043"/>
    </source>
</evidence>
<dbReference type="NCBIfam" id="TIGR02985">
    <property type="entry name" value="Sig70_bacteroi1"/>
    <property type="match status" value="1"/>
</dbReference>
<reference evidence="8" key="1">
    <citation type="journal article" date="2019" name="Int. J. Syst. Evol. Microbiol.">
        <title>The Global Catalogue of Microorganisms (GCM) 10K type strain sequencing project: providing services to taxonomists for standard genome sequencing and annotation.</title>
        <authorList>
            <consortium name="The Broad Institute Genomics Platform"/>
            <consortium name="The Broad Institute Genome Sequencing Center for Infectious Disease"/>
            <person name="Wu L."/>
            <person name="Ma J."/>
        </authorList>
    </citation>
    <scope>NUCLEOTIDE SEQUENCE [LARGE SCALE GENOMIC DNA]</scope>
    <source>
        <strain evidence="8">CGMCC 1.12749</strain>
    </source>
</reference>
<dbReference type="RefSeq" id="WP_188502551.1">
    <property type="nucleotide sequence ID" value="NZ_BMFP01000006.1"/>
</dbReference>
<dbReference type="Proteomes" id="UP000634043">
    <property type="component" value="Unassembled WGS sequence"/>
</dbReference>
<keyword evidence="4" id="KW-0804">Transcription</keyword>
<evidence type="ECO:0000256" key="4">
    <source>
        <dbReference type="ARBA" id="ARBA00023163"/>
    </source>
</evidence>
<dbReference type="InterPro" id="IPR007627">
    <property type="entry name" value="RNA_pol_sigma70_r2"/>
</dbReference>
<dbReference type="Gene3D" id="1.10.1740.10">
    <property type="match status" value="1"/>
</dbReference>
<comment type="caution">
    <text evidence="7">The sequence shown here is derived from an EMBL/GenBank/DDBJ whole genome shotgun (WGS) entry which is preliminary data.</text>
</comment>
<evidence type="ECO:0000256" key="2">
    <source>
        <dbReference type="ARBA" id="ARBA00023015"/>
    </source>
</evidence>
<keyword evidence="7" id="KW-0240">DNA-directed RNA polymerase</keyword>
<keyword evidence="3" id="KW-0731">Sigma factor</keyword>
<dbReference type="InterPro" id="IPR039425">
    <property type="entry name" value="RNA_pol_sigma-70-like"/>
</dbReference>
<proteinExistence type="inferred from homology"/>
<keyword evidence="8" id="KW-1185">Reference proteome</keyword>
<dbReference type="InterPro" id="IPR014327">
    <property type="entry name" value="RNA_pol_sigma70_bacteroid"/>
</dbReference>
<dbReference type="GO" id="GO:0000428">
    <property type="term" value="C:DNA-directed RNA polymerase complex"/>
    <property type="evidence" value="ECO:0007669"/>
    <property type="project" value="UniProtKB-KW"/>
</dbReference>
<dbReference type="SUPFAM" id="SSF88946">
    <property type="entry name" value="Sigma2 domain of RNA polymerase sigma factors"/>
    <property type="match status" value="1"/>
</dbReference>
<evidence type="ECO:0000313" key="7">
    <source>
        <dbReference type="EMBL" id="GGG26055.1"/>
    </source>
</evidence>
<protein>
    <submittedName>
        <fullName evidence="7">DNA-directed RNA polymerase sigma-70 factor</fullName>
    </submittedName>
</protein>
<dbReference type="InterPro" id="IPR014284">
    <property type="entry name" value="RNA_pol_sigma-70_dom"/>
</dbReference>
<evidence type="ECO:0000259" key="5">
    <source>
        <dbReference type="Pfam" id="PF04542"/>
    </source>
</evidence>
<dbReference type="SUPFAM" id="SSF88659">
    <property type="entry name" value="Sigma3 and sigma4 domains of RNA polymerase sigma factors"/>
    <property type="match status" value="1"/>
</dbReference>
<dbReference type="InterPro" id="IPR013324">
    <property type="entry name" value="RNA_pol_sigma_r3/r4-like"/>
</dbReference>
<evidence type="ECO:0000256" key="1">
    <source>
        <dbReference type="ARBA" id="ARBA00010641"/>
    </source>
</evidence>
<accession>A0ABQ1WDJ1</accession>
<sequence length="200" mass="23254">MLQNYTDDMLLVLIQGSDEDAFTELFQRYWKQLYATALKRMAKEEEAKDLVQELFVKLWMRRSTIPEDAKAAEYLYTALRYRIINYFQADQVRLKYANTRLAEQDYFTSSTAESSIALEELESVIEQAMADMPARMQEIFMLSYKNGYTPKEIALQLSLSVQTVKNYLTHARTLLKGRLMGQNPELYAQLLLLGAVWTVS</sequence>
<dbReference type="InterPro" id="IPR036388">
    <property type="entry name" value="WH-like_DNA-bd_sf"/>
</dbReference>
<feature type="domain" description="RNA polymerase sigma factor 70 region 4 type 2" evidence="6">
    <location>
        <begin position="125"/>
        <end position="174"/>
    </location>
</feature>
<dbReference type="Pfam" id="PF04542">
    <property type="entry name" value="Sigma70_r2"/>
    <property type="match status" value="1"/>
</dbReference>
<evidence type="ECO:0000256" key="3">
    <source>
        <dbReference type="ARBA" id="ARBA00023082"/>
    </source>
</evidence>
<dbReference type="PANTHER" id="PTHR43133">
    <property type="entry name" value="RNA POLYMERASE ECF-TYPE SIGMA FACTO"/>
    <property type="match status" value="1"/>
</dbReference>
<dbReference type="EMBL" id="BMFP01000006">
    <property type="protein sequence ID" value="GGG26055.1"/>
    <property type="molecule type" value="Genomic_DNA"/>
</dbReference>
<dbReference type="PANTHER" id="PTHR43133:SF46">
    <property type="entry name" value="RNA POLYMERASE SIGMA-70 FACTOR ECF SUBFAMILY"/>
    <property type="match status" value="1"/>
</dbReference>
<dbReference type="InterPro" id="IPR013325">
    <property type="entry name" value="RNA_pol_sigma_r2"/>
</dbReference>
<comment type="similarity">
    <text evidence="1">Belongs to the sigma-70 factor family. ECF subfamily.</text>
</comment>